<dbReference type="STRING" id="93222.NA29_09270"/>
<dbReference type="Proteomes" id="UP000215126">
    <property type="component" value="Chromosome 1"/>
</dbReference>
<name>A0A239SAM5_9BURK</name>
<dbReference type="GO" id="GO:0006417">
    <property type="term" value="P:regulation of translation"/>
    <property type="evidence" value="ECO:0007669"/>
    <property type="project" value="TreeGrafter"/>
</dbReference>
<dbReference type="KEGG" id="pspu:NA29_09270"/>
<dbReference type="AlphaFoldDB" id="A0A239SAM5"/>
<accession>A0A239SAM5</accession>
<reference evidence="2 3" key="1">
    <citation type="submission" date="2017-06" db="EMBL/GenBank/DDBJ databases">
        <authorList>
            <consortium name="Pathogen Informatics"/>
        </authorList>
    </citation>
    <scope>NUCLEOTIDE SEQUENCE [LARGE SCALE GENOMIC DNA]</scope>
    <source>
        <strain evidence="2 3">NCTC13161</strain>
    </source>
</reference>
<dbReference type="PANTHER" id="PTHR37461">
    <property type="entry name" value="ANTI-SIGMA-K FACTOR RSKA"/>
    <property type="match status" value="1"/>
</dbReference>
<proteinExistence type="predicted"/>
<evidence type="ECO:0000313" key="3">
    <source>
        <dbReference type="Proteomes" id="UP000215126"/>
    </source>
</evidence>
<dbReference type="GeneID" id="88093677"/>
<dbReference type="OrthoDB" id="5298046at2"/>
<sequence>MTPEELSVLDDLAGEYVLGTLTWERRRAVESRLLQEPVLAAKVAQWESRLQPLADTVAPLTPSGKLWSRISRSVSGARHSIWRRWWDDIRFWRLASGAVTCAALLLAVTLGVKVRTPAPPPRFVVVLASPQDKSPGWLVQVGADRKLRLIPLKSEPTQADKTLQLWTKADGWSGPVSLGLLRAGESVEVSVESLPQLQPNQLFEITLEPPQGSPIGRPTGPILSIGRAVAT</sequence>
<dbReference type="Pfam" id="PF10099">
    <property type="entry name" value="RskA_C"/>
    <property type="match status" value="1"/>
</dbReference>
<dbReference type="InterPro" id="IPR018764">
    <property type="entry name" value="RskA_C"/>
</dbReference>
<keyword evidence="3" id="KW-1185">Reference proteome</keyword>
<dbReference type="EMBL" id="LT906435">
    <property type="protein sequence ID" value="SNU82460.1"/>
    <property type="molecule type" value="Genomic_DNA"/>
</dbReference>
<organism evidence="2 3">
    <name type="scientific">Pandoraea sputorum</name>
    <dbReference type="NCBI Taxonomy" id="93222"/>
    <lineage>
        <taxon>Bacteria</taxon>
        <taxon>Pseudomonadati</taxon>
        <taxon>Pseudomonadota</taxon>
        <taxon>Betaproteobacteria</taxon>
        <taxon>Burkholderiales</taxon>
        <taxon>Burkholderiaceae</taxon>
        <taxon>Pandoraea</taxon>
    </lineage>
</organism>
<protein>
    <submittedName>
        <fullName evidence="2">Putative anti-sigmaE protein</fullName>
    </submittedName>
</protein>
<dbReference type="GO" id="GO:0016989">
    <property type="term" value="F:sigma factor antagonist activity"/>
    <property type="evidence" value="ECO:0007669"/>
    <property type="project" value="TreeGrafter"/>
</dbReference>
<evidence type="ECO:0000259" key="1">
    <source>
        <dbReference type="Pfam" id="PF10099"/>
    </source>
</evidence>
<dbReference type="GO" id="GO:0005886">
    <property type="term" value="C:plasma membrane"/>
    <property type="evidence" value="ECO:0007669"/>
    <property type="project" value="InterPro"/>
</dbReference>
<dbReference type="RefSeq" id="WP_052252534.1">
    <property type="nucleotide sequence ID" value="NZ_CABPRX010000012.1"/>
</dbReference>
<feature type="domain" description="Anti-sigma K factor RskA C-terminal" evidence="1">
    <location>
        <begin position="100"/>
        <end position="222"/>
    </location>
</feature>
<dbReference type="InterPro" id="IPR051474">
    <property type="entry name" value="Anti-sigma-K/W_factor"/>
</dbReference>
<evidence type="ECO:0000313" key="2">
    <source>
        <dbReference type="EMBL" id="SNU82460.1"/>
    </source>
</evidence>
<gene>
    <name evidence="2" type="ORF">SAMEA4530655_00997</name>
</gene>
<dbReference type="PANTHER" id="PTHR37461:SF1">
    <property type="entry name" value="ANTI-SIGMA-K FACTOR RSKA"/>
    <property type="match status" value="1"/>
</dbReference>